<organism evidence="2 3">
    <name type="scientific">Alligator sinensis</name>
    <name type="common">Chinese alligator</name>
    <dbReference type="NCBI Taxonomy" id="38654"/>
    <lineage>
        <taxon>Eukaryota</taxon>
        <taxon>Metazoa</taxon>
        <taxon>Chordata</taxon>
        <taxon>Craniata</taxon>
        <taxon>Vertebrata</taxon>
        <taxon>Euteleostomi</taxon>
        <taxon>Archelosauria</taxon>
        <taxon>Archosauria</taxon>
        <taxon>Crocodylia</taxon>
        <taxon>Alligatoridae</taxon>
        <taxon>Alligatorinae</taxon>
        <taxon>Alligator</taxon>
    </lineage>
</organism>
<name>A0A3Q0H704_ALLSI</name>
<dbReference type="Proteomes" id="UP000189705">
    <property type="component" value="Unplaced"/>
</dbReference>
<sequence>MKNYPHPFYSQSCLRLQGLVAIMFETQSLSCSSKDSSEPPPGKSKEVLLGYPPRRRSCALVNTPSLCVNKVIHLIQELEVKLEKFFQQYDHILKEKILWISKVGKDGQLSSSSPLDVKETPIYCEDSNILTLKQETEALLSEVIELIKRLEADRKEAEEALKFEKQRKKNLGMKIDCISLWRLQQLPAVVQKEYEACAQDISELQWYFDCKNHQLQQVQNQVLKIKAVNKKIQEDVDFMKKHSPLLEEKLNLEGNAVKDVLKEHGEASEIYNNIYQELMKVQQTYKHIYEEAEKERKSMSQKIKYAEMLLNQYESELKHSESLWTEYCMKLKDTEEKIIKDKKHLEELVKQKIEIQEDTQSWNSKVKDLNNKIPAQENENNNLFSSCSEVITICEDLKSGWESEVSNMKQTLLNTFQVVNDLECENKGLARENEVFLQEIRDSSKRKIAYQSEIQAIRKNIQKTEEQIRKVNKELYNIEMSYAERKLKLEGLEEKIIQEKVQYKNLEDNLKCVIRSERGTWQATQVKIKTMSAELEEKQRESLKNKEAALKRIADIVEPLADLEAKFKKSKNTYKENNKKLSNLNRRIQELDEQQKQAEQQLEHRKSIVQKQLSDTQGKYSDVSTQLDETIHNIENFQNRICELNGLWDLKQRQMETTEKSLIELRENLNVVKFKQQTSQMITDHLQDELEKYEKRIKYEEKIYGELLWIRQKDLEDLRVALEQTIKENFWLAQDYQIFQNYYLNDKDNLVDLYDNKVKVEAAVRDNQELSVLQSRMHRALVEYFKQRGLYSQAGLAKFQAASHENAQKILAVQGELSKTIQHIAAFLHSLTDGSSTKDGSANNQCILDAEIKDKKSHTVQITV</sequence>
<accession>A0A3Q0H704</accession>
<proteinExistence type="predicted"/>
<reference evidence="3" key="1">
    <citation type="submission" date="2025-08" db="UniProtKB">
        <authorList>
            <consortium name="RefSeq"/>
        </authorList>
    </citation>
    <scope>IDENTIFICATION</scope>
</reference>
<feature type="coiled-coil region" evidence="1">
    <location>
        <begin position="533"/>
        <end position="608"/>
    </location>
</feature>
<gene>
    <name evidence="3" type="primary">CCDC178</name>
</gene>
<dbReference type="RefSeq" id="XP_025066195.1">
    <property type="nucleotide sequence ID" value="XM_025210410.1"/>
</dbReference>
<dbReference type="CTD" id="374864"/>
<keyword evidence="1" id="KW-0175">Coiled coil</keyword>
<keyword evidence="2" id="KW-1185">Reference proteome</keyword>
<feature type="coiled-coil region" evidence="1">
    <location>
        <begin position="419"/>
        <end position="509"/>
    </location>
</feature>
<evidence type="ECO:0000313" key="2">
    <source>
        <dbReference type="Proteomes" id="UP000189705"/>
    </source>
</evidence>
<dbReference type="PANTHER" id="PTHR35088">
    <property type="entry name" value="COILED-COIL DOMAIN-CONTAINING PROTEIN 178"/>
    <property type="match status" value="1"/>
</dbReference>
<protein>
    <submittedName>
        <fullName evidence="3">Coiled-coil domain-containing protein 178</fullName>
    </submittedName>
</protein>
<dbReference type="GeneID" id="102382576"/>
<dbReference type="KEGG" id="asn:102382576"/>
<dbReference type="InParanoid" id="A0A3Q0H704"/>
<dbReference type="PANTHER" id="PTHR35088:SF1">
    <property type="entry name" value="COILED-COIL DOMAIN-CONTAINING PROTEIN 178"/>
    <property type="match status" value="1"/>
</dbReference>
<evidence type="ECO:0000313" key="3">
    <source>
        <dbReference type="RefSeq" id="XP_025066195.1"/>
    </source>
</evidence>
<feature type="coiled-coil region" evidence="1">
    <location>
        <begin position="133"/>
        <end position="174"/>
    </location>
</feature>
<dbReference type="InterPro" id="IPR038826">
    <property type="entry name" value="CCDC178"/>
</dbReference>
<feature type="coiled-coil region" evidence="1">
    <location>
        <begin position="275"/>
        <end position="351"/>
    </location>
</feature>
<evidence type="ECO:0000256" key="1">
    <source>
        <dbReference type="SAM" id="Coils"/>
    </source>
</evidence>
<dbReference type="AlphaFoldDB" id="A0A3Q0H704"/>